<evidence type="ECO:0000256" key="1">
    <source>
        <dbReference type="SAM" id="MobiDB-lite"/>
    </source>
</evidence>
<gene>
    <name evidence="2" type="ORF">SKAU_G00352100</name>
</gene>
<accession>A0A9Q1II17</accession>
<organism evidence="2 3">
    <name type="scientific">Synaphobranchus kaupii</name>
    <name type="common">Kaup's arrowtooth eel</name>
    <dbReference type="NCBI Taxonomy" id="118154"/>
    <lineage>
        <taxon>Eukaryota</taxon>
        <taxon>Metazoa</taxon>
        <taxon>Chordata</taxon>
        <taxon>Craniata</taxon>
        <taxon>Vertebrata</taxon>
        <taxon>Euteleostomi</taxon>
        <taxon>Actinopterygii</taxon>
        <taxon>Neopterygii</taxon>
        <taxon>Teleostei</taxon>
        <taxon>Anguilliformes</taxon>
        <taxon>Synaphobranchidae</taxon>
        <taxon>Synaphobranchus</taxon>
    </lineage>
</organism>
<dbReference type="AlphaFoldDB" id="A0A9Q1II17"/>
<feature type="region of interest" description="Disordered" evidence="1">
    <location>
        <begin position="1"/>
        <end position="76"/>
    </location>
</feature>
<name>A0A9Q1II17_SYNKA</name>
<evidence type="ECO:0000313" key="3">
    <source>
        <dbReference type="Proteomes" id="UP001152622"/>
    </source>
</evidence>
<reference evidence="2" key="1">
    <citation type="journal article" date="2023" name="Science">
        <title>Genome structures resolve the early diversification of teleost fishes.</title>
        <authorList>
            <person name="Parey E."/>
            <person name="Louis A."/>
            <person name="Montfort J."/>
            <person name="Bouchez O."/>
            <person name="Roques C."/>
            <person name="Iampietro C."/>
            <person name="Lluch J."/>
            <person name="Castinel A."/>
            <person name="Donnadieu C."/>
            <person name="Desvignes T."/>
            <person name="Floi Bucao C."/>
            <person name="Jouanno E."/>
            <person name="Wen M."/>
            <person name="Mejri S."/>
            <person name="Dirks R."/>
            <person name="Jansen H."/>
            <person name="Henkel C."/>
            <person name="Chen W.J."/>
            <person name="Zahm M."/>
            <person name="Cabau C."/>
            <person name="Klopp C."/>
            <person name="Thompson A.W."/>
            <person name="Robinson-Rechavi M."/>
            <person name="Braasch I."/>
            <person name="Lecointre G."/>
            <person name="Bobe J."/>
            <person name="Postlethwait J.H."/>
            <person name="Berthelot C."/>
            <person name="Roest Crollius H."/>
            <person name="Guiguen Y."/>
        </authorList>
    </citation>
    <scope>NUCLEOTIDE SEQUENCE</scope>
    <source>
        <strain evidence="2">WJC10195</strain>
    </source>
</reference>
<comment type="caution">
    <text evidence="2">The sequence shown here is derived from an EMBL/GenBank/DDBJ whole genome shotgun (WGS) entry which is preliminary data.</text>
</comment>
<feature type="compositionally biased region" description="Low complexity" evidence="1">
    <location>
        <begin position="10"/>
        <end position="29"/>
    </location>
</feature>
<keyword evidence="3" id="KW-1185">Reference proteome</keyword>
<evidence type="ECO:0000313" key="2">
    <source>
        <dbReference type="EMBL" id="KAJ8340577.1"/>
    </source>
</evidence>
<sequence length="76" mass="7957">MLGSGPAVPSAGRSNSSSTSPSQLFSSESWPLALPASRRLQPGNPRPPFGPAFQESPRAPPCRVAPATLKRQRSTS</sequence>
<dbReference type="Proteomes" id="UP001152622">
    <property type="component" value="Chromosome 16"/>
</dbReference>
<protein>
    <submittedName>
        <fullName evidence="2">Uncharacterized protein</fullName>
    </submittedName>
</protein>
<proteinExistence type="predicted"/>
<dbReference type="EMBL" id="JAINUF010000016">
    <property type="protein sequence ID" value="KAJ8340577.1"/>
    <property type="molecule type" value="Genomic_DNA"/>
</dbReference>